<accession>W0EXM5</accession>
<dbReference type="eggNOG" id="ENOG5030K6N">
    <property type="taxonomic scope" value="Bacteria"/>
</dbReference>
<organism evidence="1 2">
    <name type="scientific">Niabella soli DSM 19437</name>
    <dbReference type="NCBI Taxonomy" id="929713"/>
    <lineage>
        <taxon>Bacteria</taxon>
        <taxon>Pseudomonadati</taxon>
        <taxon>Bacteroidota</taxon>
        <taxon>Chitinophagia</taxon>
        <taxon>Chitinophagales</taxon>
        <taxon>Chitinophagaceae</taxon>
        <taxon>Niabella</taxon>
    </lineage>
</organism>
<dbReference type="KEGG" id="nso:NIASO_10850"/>
<dbReference type="AlphaFoldDB" id="W0EXM5"/>
<proteinExistence type="predicted"/>
<gene>
    <name evidence="1" type="ORF">NIASO_10850</name>
</gene>
<name>W0EXM5_9BACT</name>
<dbReference type="HOGENOM" id="CLU_072572_0_0_10"/>
<dbReference type="STRING" id="929713.NIASO_10850"/>
<reference evidence="1 2" key="1">
    <citation type="submission" date="2013-12" db="EMBL/GenBank/DDBJ databases">
        <authorList>
            <consortium name="DOE Joint Genome Institute"/>
            <person name="Eisen J."/>
            <person name="Huntemann M."/>
            <person name="Han J."/>
            <person name="Chen A."/>
            <person name="Kyrpides N."/>
            <person name="Mavromatis K."/>
            <person name="Markowitz V."/>
            <person name="Palaniappan K."/>
            <person name="Ivanova N."/>
            <person name="Schaumberg A."/>
            <person name="Pati A."/>
            <person name="Liolios K."/>
            <person name="Nordberg H.P."/>
            <person name="Cantor M.N."/>
            <person name="Hua S.X."/>
            <person name="Woyke T."/>
        </authorList>
    </citation>
    <scope>NUCLEOTIDE SEQUENCE [LARGE SCALE GENOMIC DNA]</scope>
    <source>
        <strain evidence="2">DSM 19437</strain>
    </source>
</reference>
<dbReference type="EMBL" id="CP007035">
    <property type="protein sequence ID" value="AHF15522.1"/>
    <property type="molecule type" value="Genomic_DNA"/>
</dbReference>
<protein>
    <recommendedName>
        <fullName evidence="3">Alginate lyase</fullName>
    </recommendedName>
</protein>
<evidence type="ECO:0008006" key="3">
    <source>
        <dbReference type="Google" id="ProtNLM"/>
    </source>
</evidence>
<evidence type="ECO:0000313" key="1">
    <source>
        <dbReference type="EMBL" id="AHF15522.1"/>
    </source>
</evidence>
<dbReference type="Proteomes" id="UP000003586">
    <property type="component" value="Chromosome"/>
</dbReference>
<sequence>MESDAALQDKPYNDINTYMKKFGFDYTENPHCTGGYGGDPNGVHCAAELDPYFNKYVFRFNIHIDPVIDGDRCSSGTVDRQRNEMKSATNNTTWAKVQGNWDEWQILEWKFRLAPGFQPTTSFCHIHQLKAQDGPYNGSPLITITPRANSNGSNKRIQIIHSVDGASTGKGTIVDNIPLSDFEGEWVQVKEEVHYTHNGSYSCKIVRVRDGKVLLDFKDDNIDMWRKGSSYIRNKYGIYRSLAGGKLNQNPVGQSPLLKNESLWLTDFRVYEKNPNPNPTAVHD</sequence>
<evidence type="ECO:0000313" key="2">
    <source>
        <dbReference type="Proteomes" id="UP000003586"/>
    </source>
</evidence>
<keyword evidence="2" id="KW-1185">Reference proteome</keyword>